<protein>
    <submittedName>
        <fullName evidence="3">Tnr</fullName>
    </submittedName>
</protein>
<reference evidence="3 4" key="1">
    <citation type="submission" date="2024-03" db="EMBL/GenBank/DDBJ databases">
        <title>The Acrasis kona genome and developmental transcriptomes reveal deep origins of eukaryotic multicellular pathways.</title>
        <authorList>
            <person name="Sheikh S."/>
            <person name="Fu C.-J."/>
            <person name="Brown M.W."/>
            <person name="Baldauf S.L."/>
        </authorList>
    </citation>
    <scope>NUCLEOTIDE SEQUENCE [LARGE SCALE GENOMIC DNA]</scope>
    <source>
        <strain evidence="3 4">ATCC MYA-3509</strain>
    </source>
</reference>
<dbReference type="EMBL" id="JAOPGA020000167">
    <property type="protein sequence ID" value="KAL0477348.1"/>
    <property type="molecule type" value="Genomic_DNA"/>
</dbReference>
<sequence length="303" mass="33351">MRIVAYRHAIFFALLLVAFFINAQEFSKQITSQQIQLPNDVNIPDESKGTFRTSITEDKKVYDFFVAINKNNESLVLTHIDEDRKEADGTTFVLNFPKQEGATRFCDFVGHTYTTGKLVLYVSASKSDAKACNLYSVEVKKDQEFKLLEPEYTVLDFVRRSPLGDLHNAVVIASRKANERKSYLSVFSQDKSPIHIALDGCNEDSEVSLPFSSAHEDSVFAVCDRGESTILYRYDLKAELSAKVELIEGECKKKQEPTTPAPTTTTAAPTPAPTTTPAPAPTTTTAAPTPAPTTTPAPAPTTT</sequence>
<feature type="non-terminal residue" evidence="3">
    <location>
        <position position="303"/>
    </location>
</feature>
<feature type="compositionally biased region" description="Low complexity" evidence="1">
    <location>
        <begin position="257"/>
        <end position="269"/>
    </location>
</feature>
<evidence type="ECO:0000313" key="3">
    <source>
        <dbReference type="EMBL" id="KAL0477348.1"/>
    </source>
</evidence>
<feature type="region of interest" description="Disordered" evidence="1">
    <location>
        <begin position="251"/>
        <end position="303"/>
    </location>
</feature>
<accession>A0AAW2YIZ9</accession>
<keyword evidence="4" id="KW-1185">Reference proteome</keyword>
<evidence type="ECO:0000256" key="1">
    <source>
        <dbReference type="SAM" id="MobiDB-lite"/>
    </source>
</evidence>
<feature type="chain" id="PRO_5043486867" evidence="2">
    <location>
        <begin position="24"/>
        <end position="303"/>
    </location>
</feature>
<organism evidence="3 4">
    <name type="scientific">Acrasis kona</name>
    <dbReference type="NCBI Taxonomy" id="1008807"/>
    <lineage>
        <taxon>Eukaryota</taxon>
        <taxon>Discoba</taxon>
        <taxon>Heterolobosea</taxon>
        <taxon>Tetramitia</taxon>
        <taxon>Eutetramitia</taxon>
        <taxon>Acrasidae</taxon>
        <taxon>Acrasis</taxon>
    </lineage>
</organism>
<dbReference type="Proteomes" id="UP001431209">
    <property type="component" value="Unassembled WGS sequence"/>
</dbReference>
<feature type="compositionally biased region" description="Pro residues" evidence="1">
    <location>
        <begin position="289"/>
        <end position="303"/>
    </location>
</feature>
<feature type="compositionally biased region" description="Pro residues" evidence="1">
    <location>
        <begin position="270"/>
        <end position="280"/>
    </location>
</feature>
<gene>
    <name evidence="3" type="ORF">AKO1_005786</name>
</gene>
<evidence type="ECO:0000313" key="4">
    <source>
        <dbReference type="Proteomes" id="UP001431209"/>
    </source>
</evidence>
<dbReference type="AlphaFoldDB" id="A0AAW2YIZ9"/>
<evidence type="ECO:0000256" key="2">
    <source>
        <dbReference type="SAM" id="SignalP"/>
    </source>
</evidence>
<proteinExistence type="predicted"/>
<name>A0AAW2YIZ9_9EUKA</name>
<keyword evidence="2" id="KW-0732">Signal</keyword>
<comment type="caution">
    <text evidence="3">The sequence shown here is derived from an EMBL/GenBank/DDBJ whole genome shotgun (WGS) entry which is preliminary data.</text>
</comment>
<feature type="signal peptide" evidence="2">
    <location>
        <begin position="1"/>
        <end position="23"/>
    </location>
</feature>